<evidence type="ECO:0000256" key="1">
    <source>
        <dbReference type="ARBA" id="ARBA00008553"/>
    </source>
</evidence>
<comment type="caution">
    <text evidence="9">The sequence shown here is derived from an EMBL/GenBank/DDBJ whole genome shotgun (WGS) entry which is preliminary data.</text>
</comment>
<comment type="function">
    <text evidence="5">This is 1 of the proteins that bind and probably mediate the attachment of the 5S RNA into the large ribosomal subunit, where it forms part of the central protuberance. In the 70S ribosome it contacts protein S13 of the 30S subunit (bridge B1b), connecting the 2 subunits; this bridge is implicated in subunit movement. Contacts the P site tRNA; the 5S rRNA and some of its associated proteins might help stabilize positioning of ribosome-bound tRNAs.</text>
</comment>
<dbReference type="HAMAP" id="MF_01333_B">
    <property type="entry name" value="Ribosomal_uL5_B"/>
    <property type="match status" value="1"/>
</dbReference>
<evidence type="ECO:0000259" key="8">
    <source>
        <dbReference type="Pfam" id="PF00673"/>
    </source>
</evidence>
<proteinExistence type="inferred from homology"/>
<keyword evidence="3 5" id="KW-0687">Ribonucleoprotein</keyword>
<keyword evidence="2 5" id="KW-0689">Ribosomal protein</keyword>
<dbReference type="GO" id="GO:0000049">
    <property type="term" value="F:tRNA binding"/>
    <property type="evidence" value="ECO:0007669"/>
    <property type="project" value="UniProtKB-UniRule"/>
</dbReference>
<dbReference type="Gene3D" id="3.30.1440.10">
    <property type="match status" value="1"/>
</dbReference>
<evidence type="ECO:0000313" key="10">
    <source>
        <dbReference type="Proteomes" id="UP001221217"/>
    </source>
</evidence>
<dbReference type="GO" id="GO:0005840">
    <property type="term" value="C:ribosome"/>
    <property type="evidence" value="ECO:0007669"/>
    <property type="project" value="UniProtKB-KW"/>
</dbReference>
<dbReference type="InterPro" id="IPR020929">
    <property type="entry name" value="Ribosomal_uL5_CS"/>
</dbReference>
<evidence type="ECO:0000256" key="6">
    <source>
        <dbReference type="RuleBase" id="RU003930"/>
    </source>
</evidence>
<keyword evidence="5" id="KW-0694">RNA-binding</keyword>
<gene>
    <name evidence="5 9" type="primary">rplE</name>
    <name evidence="9" type="ORF">PQJ61_15420</name>
</gene>
<sequence>MAEVYVPTVKQFYKDKVFKELQEEFGYKSPMQVPNLEKIILSVGCGDAIANKKFLESAVAELELMTGQKAVKTKARKSISNFKLREGQEVGAKVTLRGAYMWEFFERFTCVALPRVKDFRGTNPNAFDGNGNYSLGITEQIIFPEIDYDKIERVSGLNIAIVTTAKTDQEAKSLLQKLGMPFSK</sequence>
<dbReference type="GO" id="GO:1990904">
    <property type="term" value="C:ribonucleoprotein complex"/>
    <property type="evidence" value="ECO:0007669"/>
    <property type="project" value="UniProtKB-KW"/>
</dbReference>
<dbReference type="InterPro" id="IPR031309">
    <property type="entry name" value="Ribosomal_uL5_C"/>
</dbReference>
<dbReference type="FunFam" id="3.30.1440.10:FF:000001">
    <property type="entry name" value="50S ribosomal protein L5"/>
    <property type="match status" value="1"/>
</dbReference>
<dbReference type="NCBIfam" id="NF000585">
    <property type="entry name" value="PRK00010.1"/>
    <property type="match status" value="1"/>
</dbReference>
<dbReference type="PIRSF" id="PIRSF002161">
    <property type="entry name" value="Ribosomal_L5"/>
    <property type="match status" value="1"/>
</dbReference>
<keyword evidence="5" id="KW-0699">rRNA-binding</keyword>
<comment type="subunit">
    <text evidence="5">Part of the 50S ribosomal subunit; part of the 5S rRNA/L5/L18/L25 subcomplex. Contacts the 5S rRNA and the P site tRNA. Forms a bridge to the 30S subunit in the 70S ribosome.</text>
</comment>
<feature type="domain" description="Large ribosomal subunit protein uL5 C-terminal" evidence="8">
    <location>
        <begin position="90"/>
        <end position="182"/>
    </location>
</feature>
<name>A0AAJ1MK31_9SPIO</name>
<dbReference type="SUPFAM" id="SSF55282">
    <property type="entry name" value="RL5-like"/>
    <property type="match status" value="1"/>
</dbReference>
<dbReference type="GO" id="GO:0019843">
    <property type="term" value="F:rRNA binding"/>
    <property type="evidence" value="ECO:0007669"/>
    <property type="project" value="UniProtKB-UniRule"/>
</dbReference>
<dbReference type="InterPro" id="IPR022803">
    <property type="entry name" value="Ribosomal_uL5_dom_sf"/>
</dbReference>
<dbReference type="EMBL" id="JAQQAL010000041">
    <property type="protein sequence ID" value="MDC7228153.1"/>
    <property type="molecule type" value="Genomic_DNA"/>
</dbReference>
<dbReference type="PROSITE" id="PS00358">
    <property type="entry name" value="RIBOSOMAL_L5"/>
    <property type="match status" value="1"/>
</dbReference>
<dbReference type="InterPro" id="IPR002132">
    <property type="entry name" value="Ribosomal_uL5"/>
</dbReference>
<dbReference type="InterPro" id="IPR031310">
    <property type="entry name" value="Ribosomal_uL5_N"/>
</dbReference>
<dbReference type="Pfam" id="PF00281">
    <property type="entry name" value="Ribosomal_L5"/>
    <property type="match status" value="1"/>
</dbReference>
<dbReference type="AlphaFoldDB" id="A0AAJ1MK31"/>
<keyword evidence="5" id="KW-0820">tRNA-binding</keyword>
<comment type="similarity">
    <text evidence="1 5 6">Belongs to the universal ribosomal protein uL5 family.</text>
</comment>
<evidence type="ECO:0000259" key="7">
    <source>
        <dbReference type="Pfam" id="PF00281"/>
    </source>
</evidence>
<evidence type="ECO:0000256" key="2">
    <source>
        <dbReference type="ARBA" id="ARBA00022980"/>
    </source>
</evidence>
<protein>
    <recommendedName>
        <fullName evidence="4 5">Large ribosomal subunit protein uL5</fullName>
    </recommendedName>
</protein>
<dbReference type="Pfam" id="PF00673">
    <property type="entry name" value="Ribosomal_L5_C"/>
    <property type="match status" value="1"/>
</dbReference>
<feature type="domain" description="Large ribosomal subunit protein uL5 N-terminal" evidence="7">
    <location>
        <begin position="29"/>
        <end position="85"/>
    </location>
</feature>
<dbReference type="PANTHER" id="PTHR11994">
    <property type="entry name" value="60S RIBOSOMAL PROTEIN L11-RELATED"/>
    <property type="match status" value="1"/>
</dbReference>
<evidence type="ECO:0000256" key="5">
    <source>
        <dbReference type="HAMAP-Rule" id="MF_01333"/>
    </source>
</evidence>
<evidence type="ECO:0000256" key="4">
    <source>
        <dbReference type="ARBA" id="ARBA00035245"/>
    </source>
</evidence>
<organism evidence="9 10">
    <name type="scientific">Candidatus Thalassospirochaeta sargassi</name>
    <dbReference type="NCBI Taxonomy" id="3119039"/>
    <lineage>
        <taxon>Bacteria</taxon>
        <taxon>Pseudomonadati</taxon>
        <taxon>Spirochaetota</taxon>
        <taxon>Spirochaetia</taxon>
        <taxon>Spirochaetales</taxon>
        <taxon>Spirochaetaceae</taxon>
        <taxon>Candidatus Thalassospirochaeta</taxon>
    </lineage>
</organism>
<reference evidence="9 10" key="1">
    <citation type="submission" date="2022-12" db="EMBL/GenBank/DDBJ databases">
        <title>Metagenome assembled genome from gulf of manar.</title>
        <authorList>
            <person name="Kohli P."/>
            <person name="Pk S."/>
            <person name="Venkata Ramana C."/>
            <person name="Sasikala C."/>
        </authorList>
    </citation>
    <scope>NUCLEOTIDE SEQUENCE [LARGE SCALE GENOMIC DNA]</scope>
    <source>
        <strain evidence="9">JB008</strain>
    </source>
</reference>
<dbReference type="GO" id="GO:0003735">
    <property type="term" value="F:structural constituent of ribosome"/>
    <property type="evidence" value="ECO:0007669"/>
    <property type="project" value="InterPro"/>
</dbReference>
<dbReference type="Proteomes" id="UP001221217">
    <property type="component" value="Unassembled WGS sequence"/>
</dbReference>
<dbReference type="InterPro" id="IPR020930">
    <property type="entry name" value="Ribosomal_uL5_bac-type"/>
</dbReference>
<evidence type="ECO:0000256" key="3">
    <source>
        <dbReference type="ARBA" id="ARBA00023274"/>
    </source>
</evidence>
<accession>A0AAJ1MK31</accession>
<evidence type="ECO:0000313" key="9">
    <source>
        <dbReference type="EMBL" id="MDC7228153.1"/>
    </source>
</evidence>
<dbReference type="GO" id="GO:0006412">
    <property type="term" value="P:translation"/>
    <property type="evidence" value="ECO:0007669"/>
    <property type="project" value="UniProtKB-UniRule"/>
</dbReference>